<feature type="transmembrane region" description="Helical" evidence="4">
    <location>
        <begin position="179"/>
        <end position="200"/>
    </location>
</feature>
<evidence type="ECO:0000313" key="6">
    <source>
        <dbReference type="Proteomes" id="UP001083770"/>
    </source>
</evidence>
<gene>
    <name evidence="5" type="ORF">O4G74_09875</name>
</gene>
<dbReference type="SUPFAM" id="SSF51283">
    <property type="entry name" value="dUTPase-like"/>
    <property type="match status" value="1"/>
</dbReference>
<dbReference type="CDD" id="cd07557">
    <property type="entry name" value="trimeric_dUTPase"/>
    <property type="match status" value="1"/>
</dbReference>
<dbReference type="InterPro" id="IPR036157">
    <property type="entry name" value="dUTPase-like_sf"/>
</dbReference>
<dbReference type="InterPro" id="IPR011962">
    <property type="entry name" value="dCTP_deaminase"/>
</dbReference>
<dbReference type="Pfam" id="PF22769">
    <property type="entry name" value="DCD"/>
    <property type="match status" value="1"/>
</dbReference>
<keyword evidence="2" id="KW-0546">Nucleotide metabolism</keyword>
<dbReference type="EMBL" id="JAPWGW010000003">
    <property type="protein sequence ID" value="MCZ4298365.1"/>
    <property type="molecule type" value="Genomic_DNA"/>
</dbReference>
<evidence type="ECO:0000256" key="1">
    <source>
        <dbReference type="ARBA" id="ARBA00022801"/>
    </source>
</evidence>
<keyword evidence="3" id="KW-0175">Coiled coil</keyword>
<evidence type="ECO:0000256" key="2">
    <source>
        <dbReference type="ARBA" id="ARBA00023080"/>
    </source>
</evidence>
<feature type="coiled-coil region" evidence="3">
    <location>
        <begin position="237"/>
        <end position="264"/>
    </location>
</feature>
<comment type="caution">
    <text evidence="5">The sequence shown here is derived from an EMBL/GenBank/DDBJ whole genome shotgun (WGS) entry which is preliminary data.</text>
</comment>
<accession>A0ABT4LVH1</accession>
<dbReference type="InterPro" id="IPR033704">
    <property type="entry name" value="dUTPase_trimeric"/>
</dbReference>
<keyword evidence="4" id="KW-0472">Membrane</keyword>
<evidence type="ECO:0000313" key="5">
    <source>
        <dbReference type="EMBL" id="MCZ4298365.1"/>
    </source>
</evidence>
<dbReference type="PANTHER" id="PTHR42680">
    <property type="entry name" value="DCTP DEAMINASE"/>
    <property type="match status" value="1"/>
</dbReference>
<keyword evidence="1" id="KW-0378">Hydrolase</keyword>
<keyword evidence="4" id="KW-1133">Transmembrane helix</keyword>
<sequence length="283" mass="31434">MLLSKAQIEGRGIIEGSADENFRPAGYDLTAGQIIDVNGREFKGDEYEIAPQGIVWVISREIVRLGPTTLGYATIKTGLCNQGALALNIGIVDPGWRGPLSTSFVNFGKVPIRIRKGQAFLRLTFHSFSGNVEAPILTVEKAQYVQNVKFSALQNFGNSFLNISDYLARHQRHAFYKNLGWYGVIFTATLGLFSIILFLVGEIYDLRDSDFAQNNSMIERVATEYIEREEGGYAGRVQRQERYIRRLELRIDQLAAQIEAANEPQGAISENAAGEGMSEGDDN</sequence>
<dbReference type="RefSeq" id="WP_269402442.1">
    <property type="nucleotide sequence ID" value="NZ_JAPWGW010000003.1"/>
</dbReference>
<protein>
    <recommendedName>
        <fullName evidence="7">dUTPase-like domain-containing protein</fullName>
    </recommendedName>
</protein>
<dbReference type="Proteomes" id="UP001083770">
    <property type="component" value="Unassembled WGS sequence"/>
</dbReference>
<evidence type="ECO:0000256" key="3">
    <source>
        <dbReference type="SAM" id="Coils"/>
    </source>
</evidence>
<dbReference type="Gene3D" id="2.70.40.10">
    <property type="match status" value="1"/>
</dbReference>
<dbReference type="PANTHER" id="PTHR42680:SF3">
    <property type="entry name" value="DCTP DEAMINASE"/>
    <property type="match status" value="1"/>
</dbReference>
<name>A0ABT4LVH1_9PROT</name>
<keyword evidence="6" id="KW-1185">Reference proteome</keyword>
<reference evidence="5" key="1">
    <citation type="submission" date="2022-12" db="EMBL/GenBank/DDBJ databases">
        <title>Bacterial isolates from different developmental stages of Nematostella vectensis.</title>
        <authorList>
            <person name="Fraune S."/>
        </authorList>
    </citation>
    <scope>NUCLEOTIDE SEQUENCE</scope>
    <source>
        <strain evidence="5">G21632-S1</strain>
    </source>
</reference>
<evidence type="ECO:0008006" key="7">
    <source>
        <dbReference type="Google" id="ProtNLM"/>
    </source>
</evidence>
<organism evidence="5 6">
    <name type="scientific">Henriciella marina</name>
    <dbReference type="NCBI Taxonomy" id="453851"/>
    <lineage>
        <taxon>Bacteria</taxon>
        <taxon>Pseudomonadati</taxon>
        <taxon>Pseudomonadota</taxon>
        <taxon>Alphaproteobacteria</taxon>
        <taxon>Hyphomonadales</taxon>
        <taxon>Hyphomonadaceae</taxon>
        <taxon>Henriciella</taxon>
    </lineage>
</organism>
<evidence type="ECO:0000256" key="4">
    <source>
        <dbReference type="SAM" id="Phobius"/>
    </source>
</evidence>
<proteinExistence type="predicted"/>
<keyword evidence="4" id="KW-0812">Transmembrane</keyword>